<accession>A0A392T7R0</accession>
<keyword evidence="2" id="KW-1185">Reference proteome</keyword>
<dbReference type="EMBL" id="LXQA010522948">
    <property type="protein sequence ID" value="MCI57069.1"/>
    <property type="molecule type" value="Genomic_DNA"/>
</dbReference>
<dbReference type="AlphaFoldDB" id="A0A392T7R0"/>
<evidence type="ECO:0000313" key="2">
    <source>
        <dbReference type="Proteomes" id="UP000265520"/>
    </source>
</evidence>
<reference evidence="1 2" key="1">
    <citation type="journal article" date="2018" name="Front. Plant Sci.">
        <title>Red Clover (Trifolium pratense) and Zigzag Clover (T. medium) - A Picture of Genomic Similarities and Differences.</title>
        <authorList>
            <person name="Dluhosova J."/>
            <person name="Istvanek J."/>
            <person name="Nedelnik J."/>
            <person name="Repkova J."/>
        </authorList>
    </citation>
    <scope>NUCLEOTIDE SEQUENCE [LARGE SCALE GENOMIC DNA]</scope>
    <source>
        <strain evidence="2">cv. 10/8</strain>
        <tissue evidence="1">Leaf</tissue>
    </source>
</reference>
<feature type="non-terminal residue" evidence="1">
    <location>
        <position position="67"/>
    </location>
</feature>
<dbReference type="Proteomes" id="UP000265520">
    <property type="component" value="Unassembled WGS sequence"/>
</dbReference>
<sequence length="67" mass="7899">MLQTLALPERNWRYTSTGSRSRLQITDMMPAAKWLVRNFESCSNEMEIIMSHCHIIYVIMRGEPIQI</sequence>
<organism evidence="1 2">
    <name type="scientific">Trifolium medium</name>
    <dbReference type="NCBI Taxonomy" id="97028"/>
    <lineage>
        <taxon>Eukaryota</taxon>
        <taxon>Viridiplantae</taxon>
        <taxon>Streptophyta</taxon>
        <taxon>Embryophyta</taxon>
        <taxon>Tracheophyta</taxon>
        <taxon>Spermatophyta</taxon>
        <taxon>Magnoliopsida</taxon>
        <taxon>eudicotyledons</taxon>
        <taxon>Gunneridae</taxon>
        <taxon>Pentapetalae</taxon>
        <taxon>rosids</taxon>
        <taxon>fabids</taxon>
        <taxon>Fabales</taxon>
        <taxon>Fabaceae</taxon>
        <taxon>Papilionoideae</taxon>
        <taxon>50 kb inversion clade</taxon>
        <taxon>NPAAA clade</taxon>
        <taxon>Hologalegina</taxon>
        <taxon>IRL clade</taxon>
        <taxon>Trifolieae</taxon>
        <taxon>Trifolium</taxon>
    </lineage>
</organism>
<protein>
    <submittedName>
        <fullName evidence="1">Uncharacterized protein</fullName>
    </submittedName>
</protein>
<proteinExistence type="predicted"/>
<name>A0A392T7R0_9FABA</name>
<evidence type="ECO:0000313" key="1">
    <source>
        <dbReference type="EMBL" id="MCI57069.1"/>
    </source>
</evidence>
<comment type="caution">
    <text evidence="1">The sequence shown here is derived from an EMBL/GenBank/DDBJ whole genome shotgun (WGS) entry which is preliminary data.</text>
</comment>